<organism evidence="2 3">
    <name type="scientific">Diploscapter pachys</name>
    <dbReference type="NCBI Taxonomy" id="2018661"/>
    <lineage>
        <taxon>Eukaryota</taxon>
        <taxon>Metazoa</taxon>
        <taxon>Ecdysozoa</taxon>
        <taxon>Nematoda</taxon>
        <taxon>Chromadorea</taxon>
        <taxon>Rhabditida</taxon>
        <taxon>Rhabditina</taxon>
        <taxon>Rhabditomorpha</taxon>
        <taxon>Rhabditoidea</taxon>
        <taxon>Rhabditidae</taxon>
        <taxon>Diploscapter</taxon>
    </lineage>
</organism>
<feature type="compositionally biased region" description="Acidic residues" evidence="1">
    <location>
        <begin position="116"/>
        <end position="127"/>
    </location>
</feature>
<feature type="compositionally biased region" description="Basic and acidic residues" evidence="1">
    <location>
        <begin position="147"/>
        <end position="175"/>
    </location>
</feature>
<comment type="caution">
    <text evidence="2">The sequence shown here is derived from an EMBL/GenBank/DDBJ whole genome shotgun (WGS) entry which is preliminary data.</text>
</comment>
<dbReference type="EMBL" id="LIAE01006556">
    <property type="protein sequence ID" value="PAV87629.1"/>
    <property type="molecule type" value="Genomic_DNA"/>
</dbReference>
<protein>
    <submittedName>
        <fullName evidence="2">Uncharacterized protein</fullName>
    </submittedName>
</protein>
<dbReference type="Proteomes" id="UP000218231">
    <property type="component" value="Unassembled WGS sequence"/>
</dbReference>
<reference evidence="2 3" key="1">
    <citation type="journal article" date="2017" name="Curr. Biol.">
        <title>Genome architecture and evolution of a unichromosomal asexual nematode.</title>
        <authorList>
            <person name="Fradin H."/>
            <person name="Zegar C."/>
            <person name="Gutwein M."/>
            <person name="Lucas J."/>
            <person name="Kovtun M."/>
            <person name="Corcoran D."/>
            <person name="Baugh L.R."/>
            <person name="Kiontke K."/>
            <person name="Gunsalus K."/>
            <person name="Fitch D.H."/>
            <person name="Piano F."/>
        </authorList>
    </citation>
    <scope>NUCLEOTIDE SEQUENCE [LARGE SCALE GENOMIC DNA]</scope>
    <source>
        <strain evidence="2">PF1309</strain>
    </source>
</reference>
<accession>A0A2A2LN97</accession>
<feature type="compositionally biased region" description="Polar residues" evidence="1">
    <location>
        <begin position="82"/>
        <end position="95"/>
    </location>
</feature>
<sequence length="206" mass="23906">MKPQKSECCEFANKGKTVRQTSATSTKRVPRQNTIDIPTSEKPTTSNVTVKERRASLKKTVALKSGDMLAVQLDPEEVSMLKSMQKSNYSSYKSQVSREDSRKGRGILLHHHEYEDFSEESEGDEDSLAQSQKSEEKQRKMSASAIHKMEWRQRGMRHEKMRSNTKSKELIEEKQVPGLVYDPDFDCYYDPKTDQYYRLEPLQKEE</sequence>
<feature type="compositionally biased region" description="Polar residues" evidence="1">
    <location>
        <begin position="18"/>
        <end position="49"/>
    </location>
</feature>
<feature type="region of interest" description="Disordered" evidence="1">
    <location>
        <begin position="15"/>
        <end position="52"/>
    </location>
</feature>
<evidence type="ECO:0000313" key="3">
    <source>
        <dbReference type="Proteomes" id="UP000218231"/>
    </source>
</evidence>
<dbReference type="AlphaFoldDB" id="A0A2A2LN97"/>
<proteinExistence type="predicted"/>
<evidence type="ECO:0000313" key="2">
    <source>
        <dbReference type="EMBL" id="PAV87629.1"/>
    </source>
</evidence>
<keyword evidence="3" id="KW-1185">Reference proteome</keyword>
<evidence type="ECO:0000256" key="1">
    <source>
        <dbReference type="SAM" id="MobiDB-lite"/>
    </source>
</evidence>
<gene>
    <name evidence="2" type="ORF">WR25_26596</name>
</gene>
<name>A0A2A2LN97_9BILA</name>
<feature type="region of interest" description="Disordered" evidence="1">
    <location>
        <begin position="82"/>
        <end position="175"/>
    </location>
</feature>
<dbReference type="OrthoDB" id="5826048at2759"/>